<evidence type="ECO:0000313" key="3">
    <source>
        <dbReference type="EMBL" id="KXJ86132.1"/>
    </source>
</evidence>
<proteinExistence type="predicted"/>
<dbReference type="InParanoid" id="A0A136IMD6"/>
<protein>
    <submittedName>
        <fullName evidence="3">Uncharacterized protein</fullName>
    </submittedName>
</protein>
<feature type="chain" id="PRO_5007292828" evidence="2">
    <location>
        <begin position="19"/>
        <end position="418"/>
    </location>
</feature>
<dbReference type="STRING" id="196109.A0A136IMD6"/>
<reference evidence="4" key="1">
    <citation type="submission" date="2016-02" db="EMBL/GenBank/DDBJ databases">
        <title>Draft genome sequence of Microdochium bolleyi, a fungal endophyte of beachgrass.</title>
        <authorList>
            <consortium name="DOE Joint Genome Institute"/>
            <person name="David A.S."/>
            <person name="May G."/>
            <person name="Haridas S."/>
            <person name="Lim J."/>
            <person name="Wang M."/>
            <person name="Labutti K."/>
            <person name="Lipzen A."/>
            <person name="Barry K."/>
            <person name="Grigoriev I.V."/>
        </authorList>
    </citation>
    <scope>NUCLEOTIDE SEQUENCE [LARGE SCALE GENOMIC DNA]</scope>
    <source>
        <strain evidence="4">J235TASD1</strain>
    </source>
</reference>
<organism evidence="3 4">
    <name type="scientific">Microdochium bolleyi</name>
    <dbReference type="NCBI Taxonomy" id="196109"/>
    <lineage>
        <taxon>Eukaryota</taxon>
        <taxon>Fungi</taxon>
        <taxon>Dikarya</taxon>
        <taxon>Ascomycota</taxon>
        <taxon>Pezizomycotina</taxon>
        <taxon>Sordariomycetes</taxon>
        <taxon>Xylariomycetidae</taxon>
        <taxon>Xylariales</taxon>
        <taxon>Microdochiaceae</taxon>
        <taxon>Microdochium</taxon>
    </lineage>
</organism>
<keyword evidence="2" id="KW-0732">Signal</keyword>
<feature type="region of interest" description="Disordered" evidence="1">
    <location>
        <begin position="45"/>
        <end position="68"/>
    </location>
</feature>
<dbReference type="Proteomes" id="UP000070501">
    <property type="component" value="Unassembled WGS sequence"/>
</dbReference>
<dbReference type="AlphaFoldDB" id="A0A136IMD6"/>
<evidence type="ECO:0000256" key="1">
    <source>
        <dbReference type="SAM" id="MobiDB-lite"/>
    </source>
</evidence>
<accession>A0A136IMD6</accession>
<evidence type="ECO:0000313" key="4">
    <source>
        <dbReference type="Proteomes" id="UP000070501"/>
    </source>
</evidence>
<evidence type="ECO:0000256" key="2">
    <source>
        <dbReference type="SAM" id="SignalP"/>
    </source>
</evidence>
<name>A0A136IMD6_9PEZI</name>
<keyword evidence="4" id="KW-1185">Reference proteome</keyword>
<dbReference type="EMBL" id="KQ964270">
    <property type="protein sequence ID" value="KXJ86132.1"/>
    <property type="molecule type" value="Genomic_DNA"/>
</dbReference>
<dbReference type="OrthoDB" id="4766382at2759"/>
<gene>
    <name evidence="3" type="ORF">Micbo1qcDRAFT_168715</name>
</gene>
<sequence>MRYSVAFTAIIGATSVTAFPVAGPITALRERGFFDSVGNYFGGSGTSTSTSLPAPTKPAEGGATTGRNPVQDALNNVVGGGALSPQIIKLLQDGGLAQHTLKTVASGSSVAQIKTLLKDQTFLSRAGALATDDKFLGELAVATTSTHAASQALTLAQSTDYLGFLSGIVGDKDIFQAITGALTSGGFDLGGFLSGRAQSQSVWDLVGSVSGSASLVNRLEALFKDKVVAARFEALVKSDGNFADELTAIVEDKDFVTHVSTILGVSPELTAKITALLSADANFGASLEALLGANFAGQITGLIGTGSIGSLIKGAFGGLGSLQAILSGYLSGGAVVSAIGNLLGSTAVTAKFTALLKGFVAGNIDLSAVVKDVIGDLGFLTKITGALGIPFQLVQKVVATITASGFFNLFFGLFNKIY</sequence>
<feature type="signal peptide" evidence="2">
    <location>
        <begin position="1"/>
        <end position="18"/>
    </location>
</feature>